<dbReference type="InterPro" id="IPR042175">
    <property type="entry name" value="Cell/Rod_MreC_2"/>
</dbReference>
<gene>
    <name evidence="7" type="ORF">SAMN05444380_101163</name>
</gene>
<dbReference type="PANTHER" id="PTHR34138">
    <property type="entry name" value="CELL SHAPE-DETERMINING PROTEIN MREC"/>
    <property type="match status" value="1"/>
</dbReference>
<proteinExistence type="inferred from homology"/>
<dbReference type="GO" id="GO:0008360">
    <property type="term" value="P:regulation of cell shape"/>
    <property type="evidence" value="ECO:0007669"/>
    <property type="project" value="UniProtKB-KW"/>
</dbReference>
<evidence type="ECO:0000256" key="3">
    <source>
        <dbReference type="ARBA" id="ARBA00022960"/>
    </source>
</evidence>
<evidence type="ECO:0000259" key="6">
    <source>
        <dbReference type="Pfam" id="PF04085"/>
    </source>
</evidence>
<dbReference type="STRING" id="385682.SAMN05444380_101163"/>
<evidence type="ECO:0000313" key="8">
    <source>
        <dbReference type="Proteomes" id="UP000181976"/>
    </source>
</evidence>
<dbReference type="PANTHER" id="PTHR34138:SF1">
    <property type="entry name" value="CELL SHAPE-DETERMINING PROTEIN MREC"/>
    <property type="match status" value="1"/>
</dbReference>
<dbReference type="InterPro" id="IPR055342">
    <property type="entry name" value="MreC_beta-barrel_core"/>
</dbReference>
<keyword evidence="3" id="KW-0133">Cell shape</keyword>
<dbReference type="Gene3D" id="2.40.10.340">
    <property type="entry name" value="Rod shape-determining protein MreC, domain 1"/>
    <property type="match status" value="1"/>
</dbReference>
<organism evidence="7 8">
    <name type="scientific">Thermophagus xiamenensis</name>
    <dbReference type="NCBI Taxonomy" id="385682"/>
    <lineage>
        <taxon>Bacteria</taxon>
        <taxon>Pseudomonadati</taxon>
        <taxon>Bacteroidota</taxon>
        <taxon>Bacteroidia</taxon>
        <taxon>Marinilabiliales</taxon>
        <taxon>Marinilabiliaceae</taxon>
        <taxon>Thermophagus</taxon>
    </lineage>
</organism>
<dbReference type="AlphaFoldDB" id="A0A1I1UQL0"/>
<dbReference type="EMBL" id="FONA01000001">
    <property type="protein sequence ID" value="SFD72994.1"/>
    <property type="molecule type" value="Genomic_DNA"/>
</dbReference>
<dbReference type="NCBIfam" id="NF010532">
    <property type="entry name" value="PRK13922.9-3"/>
    <property type="match status" value="1"/>
</dbReference>
<dbReference type="eggNOG" id="COG1792">
    <property type="taxonomic scope" value="Bacteria"/>
</dbReference>
<dbReference type="FunCoup" id="A0A1I1UQL0">
    <property type="interactions" value="275"/>
</dbReference>
<accession>A0A1I1UQL0</accession>
<dbReference type="Proteomes" id="UP000181976">
    <property type="component" value="Unassembled WGS sequence"/>
</dbReference>
<feature type="coiled-coil region" evidence="5">
    <location>
        <begin position="60"/>
        <end position="87"/>
    </location>
</feature>
<evidence type="ECO:0000313" key="7">
    <source>
        <dbReference type="EMBL" id="SFD72994.1"/>
    </source>
</evidence>
<dbReference type="InterPro" id="IPR042177">
    <property type="entry name" value="Cell/Rod_1"/>
</dbReference>
<evidence type="ECO:0000256" key="4">
    <source>
        <dbReference type="ARBA" id="ARBA00032089"/>
    </source>
</evidence>
<reference evidence="7 8" key="1">
    <citation type="submission" date="2016-10" db="EMBL/GenBank/DDBJ databases">
        <authorList>
            <person name="de Groot N.N."/>
        </authorList>
    </citation>
    <scope>NUCLEOTIDE SEQUENCE [LARGE SCALE GENOMIC DNA]</scope>
    <source>
        <strain evidence="7 8">DSM 19012</strain>
    </source>
</reference>
<dbReference type="Pfam" id="PF04085">
    <property type="entry name" value="MreC"/>
    <property type="match status" value="1"/>
</dbReference>
<keyword evidence="5" id="KW-0175">Coiled coil</keyword>
<feature type="domain" description="Rod shape-determining protein MreC beta-barrel core" evidence="6">
    <location>
        <begin position="111"/>
        <end position="259"/>
    </location>
</feature>
<comment type="similarity">
    <text evidence="1">Belongs to the MreC family.</text>
</comment>
<keyword evidence="8" id="KW-1185">Reference proteome</keyword>
<dbReference type="GO" id="GO:0005886">
    <property type="term" value="C:plasma membrane"/>
    <property type="evidence" value="ECO:0007669"/>
    <property type="project" value="TreeGrafter"/>
</dbReference>
<evidence type="ECO:0000256" key="2">
    <source>
        <dbReference type="ARBA" id="ARBA00013855"/>
    </source>
</evidence>
<evidence type="ECO:0000256" key="1">
    <source>
        <dbReference type="ARBA" id="ARBA00009369"/>
    </source>
</evidence>
<evidence type="ECO:0000256" key="5">
    <source>
        <dbReference type="SAM" id="Coils"/>
    </source>
</evidence>
<dbReference type="InParanoid" id="A0A1I1UQL0"/>
<protein>
    <recommendedName>
        <fullName evidence="2">Cell shape-determining protein MreC</fullName>
    </recommendedName>
    <alternativeName>
        <fullName evidence="4">Cell shape protein MreC</fullName>
    </alternativeName>
</protein>
<dbReference type="RefSeq" id="WP_010526931.1">
    <property type="nucleotide sequence ID" value="NZ_AFSL01000023.1"/>
</dbReference>
<dbReference type="OrthoDB" id="9811827at2"/>
<dbReference type="InterPro" id="IPR007221">
    <property type="entry name" value="MreC"/>
</dbReference>
<name>A0A1I1UQL0_9BACT</name>
<dbReference type="Gene3D" id="2.40.10.350">
    <property type="entry name" value="Rod shape-determining protein MreC, domain 2"/>
    <property type="match status" value="1"/>
</dbReference>
<sequence length="276" mass="31580">MRNFFRFIIRYHFLLLFLLLEVISFSLIFNFNHYHRSVYLSSCNKISGYLYEHYSSIIQYFQLKKINEELALENSELRNRLEKITHSLPVITRFTIDTIGNQHYRYIPARVINNSVNKHFNYLTLNKGTADGIKPDMGVISPRGLVGVVLNASNHYATVISLLNARLHISARIRESGFFGSLNWEGVNYRYAKLSGIPAHAAPSVGDAVVTSGYSAIFPEDILIGTIDQISIDPGESFYDIKVLLSVDFKQLQYVHVVEKVGVEEQRELENLIEND</sequence>